<evidence type="ECO:0000313" key="2">
    <source>
        <dbReference type="Proteomes" id="UP000805649"/>
    </source>
</evidence>
<dbReference type="EMBL" id="VUJX02000006">
    <property type="protein sequence ID" value="KAL0935129.1"/>
    <property type="molecule type" value="Genomic_DNA"/>
</dbReference>
<organism evidence="1 2">
    <name type="scientific">Colletotrichum truncatum</name>
    <name type="common">Anthracnose fungus</name>
    <name type="synonym">Colletotrichum capsici</name>
    <dbReference type="NCBI Taxonomy" id="5467"/>
    <lineage>
        <taxon>Eukaryota</taxon>
        <taxon>Fungi</taxon>
        <taxon>Dikarya</taxon>
        <taxon>Ascomycota</taxon>
        <taxon>Pezizomycotina</taxon>
        <taxon>Sordariomycetes</taxon>
        <taxon>Hypocreomycetidae</taxon>
        <taxon>Glomerellales</taxon>
        <taxon>Glomerellaceae</taxon>
        <taxon>Colletotrichum</taxon>
        <taxon>Colletotrichum truncatum species complex</taxon>
    </lineage>
</organism>
<name>A0ACC3YT98_COLTU</name>
<reference evidence="1 2" key="1">
    <citation type="journal article" date="2020" name="Phytopathology">
        <title>Genome Sequence Resources of Colletotrichum truncatum, C. plurivorum, C. musicola, and C. sojae: Four Species Pathogenic to Soybean (Glycine max).</title>
        <authorList>
            <person name="Rogerio F."/>
            <person name="Boufleur T.R."/>
            <person name="Ciampi-Guillardi M."/>
            <person name="Sukno S.A."/>
            <person name="Thon M.R."/>
            <person name="Massola Junior N.S."/>
            <person name="Baroncelli R."/>
        </authorList>
    </citation>
    <scope>NUCLEOTIDE SEQUENCE [LARGE SCALE GENOMIC DNA]</scope>
    <source>
        <strain evidence="1 2">CMES1059</strain>
    </source>
</reference>
<sequence length="167" mass="17376">MATSTSTTFWKPAALPIFTGLLALFGAADGIINLANPESGAATFGLVPPTKASVAPSQFDAFHHALIKVKGARNLHMTSSILGLLLYGHFSDTCRASPEAATAVRRCVGIVLTLGAGVGLSGAAVISEYLKSAESSKKAVDVGRSKAKAHLFTSVPIFALGMFYLFY</sequence>
<proteinExistence type="predicted"/>
<comment type="caution">
    <text evidence="1">The sequence shown here is derived from an EMBL/GenBank/DDBJ whole genome shotgun (WGS) entry which is preliminary data.</text>
</comment>
<keyword evidence="2" id="KW-1185">Reference proteome</keyword>
<gene>
    <name evidence="1" type="ORF">CTRU02_209720</name>
</gene>
<dbReference type="Proteomes" id="UP000805649">
    <property type="component" value="Unassembled WGS sequence"/>
</dbReference>
<protein>
    <submittedName>
        <fullName evidence="1">Uncharacterized protein</fullName>
    </submittedName>
</protein>
<accession>A0ACC3YT98</accession>
<evidence type="ECO:0000313" key="1">
    <source>
        <dbReference type="EMBL" id="KAL0935129.1"/>
    </source>
</evidence>